<dbReference type="EMBL" id="MN549360">
    <property type="protein sequence ID" value="QGZ14082.1"/>
    <property type="molecule type" value="Genomic_DNA"/>
</dbReference>
<keyword evidence="3" id="KW-1185">Reference proteome</keyword>
<keyword evidence="1" id="KW-0472">Membrane</keyword>
<keyword evidence="1" id="KW-1133">Transmembrane helix</keyword>
<evidence type="ECO:0000313" key="3">
    <source>
        <dbReference type="Proteomes" id="UP000436513"/>
    </source>
</evidence>
<keyword evidence="1" id="KW-0812">Transmembrane</keyword>
<proteinExistence type="predicted"/>
<dbReference type="Proteomes" id="UP000436513">
    <property type="component" value="Segment"/>
</dbReference>
<gene>
    <name evidence="2" type="ORF">RL38J1_162</name>
</gene>
<reference evidence="2 3" key="1">
    <citation type="submission" date="2019-10" db="EMBL/GenBank/DDBJ databases">
        <title>Complete genome sequence of bacteriophage vB_RLeM_RL38JI.</title>
        <authorList>
            <person name="Gunathilake D."/>
            <person name="Bhat S."/>
            <person name="Yost C.K."/>
            <person name="Hynes M.F."/>
        </authorList>
    </citation>
    <scope>NUCLEOTIDE SEQUENCE [LARGE SCALE GENOMIC DNA]</scope>
</reference>
<organism evidence="2 3">
    <name type="scientific">Rhizobium phage RL38J1</name>
    <dbReference type="NCBI Taxonomy" id="2663232"/>
    <lineage>
        <taxon>Viruses</taxon>
        <taxon>Duplodnaviria</taxon>
        <taxon>Heunggongvirae</taxon>
        <taxon>Uroviricota</taxon>
        <taxon>Caudoviricetes</taxon>
        <taxon>Pootjesviridae</taxon>
        <taxon>Innesvirus</taxon>
        <taxon>Innesvirus RL38J1</taxon>
    </lineage>
</organism>
<feature type="transmembrane region" description="Helical" evidence="1">
    <location>
        <begin position="37"/>
        <end position="57"/>
    </location>
</feature>
<evidence type="ECO:0000313" key="2">
    <source>
        <dbReference type="EMBL" id="QGZ14082.1"/>
    </source>
</evidence>
<sequence length="59" mass="6430">MMPDWLALIFVFLIFIVPVFIEQCVYDGRPGASSAGALGLGVVLIATLLTHFCFMYFGG</sequence>
<protein>
    <submittedName>
        <fullName evidence="2">Uncharacterized protein</fullName>
    </submittedName>
</protein>
<evidence type="ECO:0000256" key="1">
    <source>
        <dbReference type="SAM" id="Phobius"/>
    </source>
</evidence>
<name>A0A6B9J3A0_9CAUD</name>
<accession>A0A6B9J3A0</accession>